<evidence type="ECO:0000313" key="3">
    <source>
        <dbReference type="EMBL" id="KAH8696171.1"/>
    </source>
</evidence>
<dbReference type="GeneID" id="70241679"/>
<protein>
    <recommendedName>
        <fullName evidence="2">Major facilitator superfamily (MFS) profile domain-containing protein</fullName>
    </recommendedName>
</protein>
<dbReference type="RefSeq" id="XP_046071109.1">
    <property type="nucleotide sequence ID" value="XM_046211392.1"/>
</dbReference>
<dbReference type="AlphaFoldDB" id="A0AAD4PZN6"/>
<gene>
    <name evidence="3" type="ORF">BGW36DRAFT_297913</name>
</gene>
<dbReference type="Proteomes" id="UP001201262">
    <property type="component" value="Unassembled WGS sequence"/>
</dbReference>
<evidence type="ECO:0000259" key="2">
    <source>
        <dbReference type="PROSITE" id="PS50850"/>
    </source>
</evidence>
<organism evidence="3 4">
    <name type="scientific">Talaromyces proteolyticus</name>
    <dbReference type="NCBI Taxonomy" id="1131652"/>
    <lineage>
        <taxon>Eukaryota</taxon>
        <taxon>Fungi</taxon>
        <taxon>Dikarya</taxon>
        <taxon>Ascomycota</taxon>
        <taxon>Pezizomycotina</taxon>
        <taxon>Eurotiomycetes</taxon>
        <taxon>Eurotiomycetidae</taxon>
        <taxon>Eurotiales</taxon>
        <taxon>Trichocomaceae</taxon>
        <taxon>Talaromyces</taxon>
        <taxon>Talaromyces sect. Bacilispori</taxon>
    </lineage>
</organism>
<dbReference type="GO" id="GO:0016020">
    <property type="term" value="C:membrane"/>
    <property type="evidence" value="ECO:0007669"/>
    <property type="project" value="UniProtKB-SubCell"/>
</dbReference>
<sequence>ITVPLMLRAIGALIFRTFTDRYGDKWSMIMDLVLITVLELASNFCYTLP</sequence>
<keyword evidence="4" id="KW-1185">Reference proteome</keyword>
<evidence type="ECO:0000256" key="1">
    <source>
        <dbReference type="ARBA" id="ARBA00004141"/>
    </source>
</evidence>
<proteinExistence type="predicted"/>
<comment type="caution">
    <text evidence="3">The sequence shown here is derived from an EMBL/GenBank/DDBJ whole genome shotgun (WGS) entry which is preliminary data.</text>
</comment>
<comment type="subcellular location">
    <subcellularLocation>
        <location evidence="1">Membrane</location>
        <topology evidence="1">Multi-pass membrane protein</topology>
    </subcellularLocation>
</comment>
<feature type="domain" description="Major facilitator superfamily (MFS) profile" evidence="2">
    <location>
        <begin position="1"/>
        <end position="49"/>
    </location>
</feature>
<dbReference type="GO" id="GO:0022857">
    <property type="term" value="F:transmembrane transporter activity"/>
    <property type="evidence" value="ECO:0007669"/>
    <property type="project" value="InterPro"/>
</dbReference>
<dbReference type="PROSITE" id="PS50850">
    <property type="entry name" value="MFS"/>
    <property type="match status" value="1"/>
</dbReference>
<reference evidence="3" key="1">
    <citation type="submission" date="2021-12" db="EMBL/GenBank/DDBJ databases">
        <title>Convergent genome expansion in fungi linked to evolution of root-endophyte symbiosis.</title>
        <authorList>
            <consortium name="DOE Joint Genome Institute"/>
            <person name="Ke Y.-H."/>
            <person name="Bonito G."/>
            <person name="Liao H.-L."/>
            <person name="Looney B."/>
            <person name="Rojas-Flechas A."/>
            <person name="Nash J."/>
            <person name="Hameed K."/>
            <person name="Schadt C."/>
            <person name="Martin F."/>
            <person name="Crous P.W."/>
            <person name="Miettinen O."/>
            <person name="Magnuson J.K."/>
            <person name="Labbe J."/>
            <person name="Jacobson D."/>
            <person name="Doktycz M.J."/>
            <person name="Veneault-Fourrey C."/>
            <person name="Kuo A."/>
            <person name="Mondo S."/>
            <person name="Calhoun S."/>
            <person name="Riley R."/>
            <person name="Ohm R."/>
            <person name="LaButti K."/>
            <person name="Andreopoulos B."/>
            <person name="Pangilinan J."/>
            <person name="Nolan M."/>
            <person name="Tritt A."/>
            <person name="Clum A."/>
            <person name="Lipzen A."/>
            <person name="Daum C."/>
            <person name="Barry K."/>
            <person name="Grigoriev I.V."/>
            <person name="Vilgalys R."/>
        </authorList>
    </citation>
    <scope>NUCLEOTIDE SEQUENCE</scope>
    <source>
        <strain evidence="3">PMI_201</strain>
    </source>
</reference>
<dbReference type="InterPro" id="IPR020846">
    <property type="entry name" value="MFS_dom"/>
</dbReference>
<accession>A0AAD4PZN6</accession>
<evidence type="ECO:0000313" key="4">
    <source>
        <dbReference type="Proteomes" id="UP001201262"/>
    </source>
</evidence>
<name>A0AAD4PZN6_9EURO</name>
<feature type="non-terminal residue" evidence="3">
    <location>
        <position position="1"/>
    </location>
</feature>
<dbReference type="EMBL" id="JAJTJA010000007">
    <property type="protein sequence ID" value="KAH8696171.1"/>
    <property type="molecule type" value="Genomic_DNA"/>
</dbReference>